<dbReference type="GO" id="GO:0015562">
    <property type="term" value="F:efflux transmembrane transporter activity"/>
    <property type="evidence" value="ECO:0007669"/>
    <property type="project" value="InterPro"/>
</dbReference>
<dbReference type="PANTHER" id="PTHR30576:SF0">
    <property type="entry name" value="UNDECAPRENYL-PHOSPHATE N-ACETYLGALACTOSAMINYL 1-PHOSPHATE TRANSFERASE-RELATED"/>
    <property type="match status" value="1"/>
</dbReference>
<keyword evidence="1" id="KW-0812">Transmembrane</keyword>
<feature type="transmembrane region" description="Helical" evidence="1">
    <location>
        <begin position="54"/>
        <end position="74"/>
    </location>
</feature>
<dbReference type="SUPFAM" id="SSF56954">
    <property type="entry name" value="Outer membrane efflux proteins (OEP)"/>
    <property type="match status" value="1"/>
</dbReference>
<dbReference type="PANTHER" id="PTHR30576">
    <property type="entry name" value="COLANIC BIOSYNTHESIS UDP-GLUCOSE LIPID CARRIER TRANSFERASE"/>
    <property type="match status" value="1"/>
</dbReference>
<keyword evidence="1" id="KW-0472">Membrane</keyword>
<sequence>MDTSLSDAFLQESIRHRLRPHLSNRTHRPRKSSLAKAPVHPLHFSPAKRIFDTLFAAAALICLAPLFLLIALLIKLESKGPIFYYSYRVGAGYRVFKFWKFRSMRQDADQLLTSMKELNQYQVAETEPAATATLCPICQAGGASCGQQLVDKKGQLICESQYKLAQTSQTGAAFVKIANDPRVTRIGKFIRNTSLDELPQFYNVLLGDMSVVGNRPLPLYEAEKITTDQFAARFIAPAGITGLWQLENLDAAKQIALANEHIEKKRVLSGLLVGSTYSYGSVYNLADPTRPVGGANPFNLPAQSLYNVGVQAGVSLYSLLGRRYELQKQTLLLKQADANHKLGEREVRRTIINLYQEINLAKAEQEISQESYQSADLRFKLAEKQFTKHEIKVDEMVTVQEFYARARTAREAARIKYETTFLMMEELIGMKVIDLMNSK</sequence>
<accession>A0A699KSS7</accession>
<dbReference type="InterPro" id="IPR003362">
    <property type="entry name" value="Bact_transf"/>
</dbReference>
<keyword evidence="1" id="KW-1133">Transmembrane helix</keyword>
<protein>
    <submittedName>
        <fullName evidence="3">Exopolysaccharide production protein PSS, putative</fullName>
    </submittedName>
</protein>
<dbReference type="AlphaFoldDB" id="A0A699KSS7"/>
<proteinExistence type="predicted"/>
<dbReference type="Pfam" id="PF02397">
    <property type="entry name" value="Bac_transf"/>
    <property type="match status" value="1"/>
</dbReference>
<dbReference type="EMBL" id="BKCJ010550929">
    <property type="protein sequence ID" value="GFB09533.1"/>
    <property type="molecule type" value="Genomic_DNA"/>
</dbReference>
<reference evidence="3" key="1">
    <citation type="journal article" date="2019" name="Sci. Rep.">
        <title>Draft genome of Tanacetum cinerariifolium, the natural source of mosquito coil.</title>
        <authorList>
            <person name="Yamashiro T."/>
            <person name="Shiraishi A."/>
            <person name="Satake H."/>
            <person name="Nakayama K."/>
        </authorList>
    </citation>
    <scope>NUCLEOTIDE SEQUENCE</scope>
</reference>
<dbReference type="Gene3D" id="1.20.1600.10">
    <property type="entry name" value="Outer membrane efflux proteins (OEP)"/>
    <property type="match status" value="1"/>
</dbReference>
<evidence type="ECO:0000259" key="2">
    <source>
        <dbReference type="Pfam" id="PF02397"/>
    </source>
</evidence>
<gene>
    <name evidence="3" type="ORF">Tci_681504</name>
</gene>
<name>A0A699KSS7_TANCI</name>
<comment type="caution">
    <text evidence="3">The sequence shown here is derived from an EMBL/GenBank/DDBJ whole genome shotgun (WGS) entry which is preliminary data.</text>
</comment>
<evidence type="ECO:0000256" key="1">
    <source>
        <dbReference type="SAM" id="Phobius"/>
    </source>
</evidence>
<evidence type="ECO:0000313" key="3">
    <source>
        <dbReference type="EMBL" id="GFB09533.1"/>
    </source>
</evidence>
<dbReference type="GO" id="GO:0016780">
    <property type="term" value="F:phosphotransferase activity, for other substituted phosphate groups"/>
    <property type="evidence" value="ECO:0007669"/>
    <property type="project" value="TreeGrafter"/>
</dbReference>
<organism evidence="3">
    <name type="scientific">Tanacetum cinerariifolium</name>
    <name type="common">Dalmatian daisy</name>
    <name type="synonym">Chrysanthemum cinerariifolium</name>
    <dbReference type="NCBI Taxonomy" id="118510"/>
    <lineage>
        <taxon>Eukaryota</taxon>
        <taxon>Viridiplantae</taxon>
        <taxon>Streptophyta</taxon>
        <taxon>Embryophyta</taxon>
        <taxon>Tracheophyta</taxon>
        <taxon>Spermatophyta</taxon>
        <taxon>Magnoliopsida</taxon>
        <taxon>eudicotyledons</taxon>
        <taxon>Gunneridae</taxon>
        <taxon>Pentapetalae</taxon>
        <taxon>asterids</taxon>
        <taxon>campanulids</taxon>
        <taxon>Asterales</taxon>
        <taxon>Asteraceae</taxon>
        <taxon>Asteroideae</taxon>
        <taxon>Anthemideae</taxon>
        <taxon>Anthemidinae</taxon>
        <taxon>Tanacetum</taxon>
    </lineage>
</organism>
<feature type="domain" description="Bacterial sugar transferase" evidence="2">
    <location>
        <begin position="48"/>
        <end position="263"/>
    </location>
</feature>